<reference evidence="1 2" key="1">
    <citation type="submission" date="2020-10" db="EMBL/GenBank/DDBJ databases">
        <title>ChiBAC.</title>
        <authorList>
            <person name="Zenner C."/>
            <person name="Hitch T.C.A."/>
            <person name="Clavel T."/>
        </authorList>
    </citation>
    <scope>NUCLEOTIDE SEQUENCE [LARGE SCALE GENOMIC DNA]</scope>
    <source>
        <strain evidence="1 2">DSM 108991</strain>
    </source>
</reference>
<sequence length="108" mass="12513">MTQSEFKLIFANQVMKCETTLNNKRKEYTGDNLDRLSAFKIAASLQGCTPQRALVGMMAKHIVSLYDMCYAKNESFKKEMWEEKITDSLNYLFLLAAIIREEAPYEQN</sequence>
<dbReference type="RefSeq" id="WP_089705367.1">
    <property type="nucleotide sequence ID" value="NZ_JADCKL010000014.1"/>
</dbReference>
<gene>
    <name evidence="1" type="ORF">INF30_12995</name>
</gene>
<dbReference type="Proteomes" id="UP000758652">
    <property type="component" value="Unassembled WGS sequence"/>
</dbReference>
<evidence type="ECO:0000313" key="2">
    <source>
        <dbReference type="Proteomes" id="UP000758652"/>
    </source>
</evidence>
<proteinExistence type="predicted"/>
<protein>
    <submittedName>
        <fullName evidence="1">Uncharacterized protein</fullName>
    </submittedName>
</protein>
<comment type="caution">
    <text evidence="1">The sequence shown here is derived from an EMBL/GenBank/DDBJ whole genome shotgun (WGS) entry which is preliminary data.</text>
</comment>
<keyword evidence="2" id="KW-1185">Reference proteome</keyword>
<organism evidence="1 2">
    <name type="scientific">Claveliimonas monacensis</name>
    <dbReference type="NCBI Taxonomy" id="2779351"/>
    <lineage>
        <taxon>Bacteria</taxon>
        <taxon>Bacillati</taxon>
        <taxon>Bacillota</taxon>
        <taxon>Clostridia</taxon>
        <taxon>Lachnospirales</taxon>
        <taxon>Lachnospiraceae</taxon>
        <taxon>Claveliimonas</taxon>
    </lineage>
</organism>
<accession>A0ABR9RNP3</accession>
<dbReference type="EMBL" id="JADCKL010000014">
    <property type="protein sequence ID" value="MBE5064170.1"/>
    <property type="molecule type" value="Genomic_DNA"/>
</dbReference>
<evidence type="ECO:0000313" key="1">
    <source>
        <dbReference type="EMBL" id="MBE5064170.1"/>
    </source>
</evidence>
<name>A0ABR9RNP3_9FIRM</name>